<feature type="domain" description="Yip1" evidence="6">
    <location>
        <begin position="8"/>
        <end position="180"/>
    </location>
</feature>
<dbReference type="InterPro" id="IPR006977">
    <property type="entry name" value="Yip1_dom"/>
</dbReference>
<feature type="transmembrane region" description="Helical" evidence="5">
    <location>
        <begin position="132"/>
        <end position="150"/>
    </location>
</feature>
<proteinExistence type="predicted"/>
<comment type="caution">
    <text evidence="7">The sequence shown here is derived from an EMBL/GenBank/DDBJ whole genome shotgun (WGS) entry which is preliminary data.</text>
</comment>
<sequence>MFQLLPKLFTSPTSAWVPIRQHADTNPWGFVPVLLIFSLVPALSTFIGTAFIGWAMYGSEVTHYLNIASAFYLAAMAYLGFITCVIIMAFVVRWVLFRTSGRPTLPVSLTFTTCLALPVMLGGIAAVIPYRLSLLIIAPLAVFYSALLLFKGMPVYMHIKRNDETRFHEACILAVGFLVVLTTGFAFMEFWWNPLSGAEYLASPIEPATD</sequence>
<protein>
    <recommendedName>
        <fullName evidence="6">Yip1 domain-containing protein</fullName>
    </recommendedName>
</protein>
<evidence type="ECO:0000313" key="7">
    <source>
        <dbReference type="EMBL" id="KKO09765.1"/>
    </source>
</evidence>
<feature type="transmembrane region" description="Helical" evidence="5">
    <location>
        <begin position="30"/>
        <end position="57"/>
    </location>
</feature>
<keyword evidence="2 5" id="KW-0812">Transmembrane</keyword>
<keyword evidence="3 5" id="KW-1133">Transmembrane helix</keyword>
<dbReference type="AlphaFoldDB" id="A0A0F9W0D6"/>
<evidence type="ECO:0000256" key="2">
    <source>
        <dbReference type="ARBA" id="ARBA00022692"/>
    </source>
</evidence>
<evidence type="ECO:0000256" key="1">
    <source>
        <dbReference type="ARBA" id="ARBA00004141"/>
    </source>
</evidence>
<evidence type="ECO:0000259" key="6">
    <source>
        <dbReference type="Pfam" id="PF04893"/>
    </source>
</evidence>
<evidence type="ECO:0000256" key="5">
    <source>
        <dbReference type="SAM" id="Phobius"/>
    </source>
</evidence>
<accession>A0A0F9W0D6</accession>
<gene>
    <name evidence="7" type="ORF">LCGC14_0032610</name>
</gene>
<dbReference type="Pfam" id="PF04893">
    <property type="entry name" value="Yip1"/>
    <property type="match status" value="1"/>
</dbReference>
<organism evidence="7">
    <name type="scientific">marine sediment metagenome</name>
    <dbReference type="NCBI Taxonomy" id="412755"/>
    <lineage>
        <taxon>unclassified sequences</taxon>
        <taxon>metagenomes</taxon>
        <taxon>ecological metagenomes</taxon>
    </lineage>
</organism>
<reference evidence="7" key="1">
    <citation type="journal article" date="2015" name="Nature">
        <title>Complex archaea that bridge the gap between prokaryotes and eukaryotes.</title>
        <authorList>
            <person name="Spang A."/>
            <person name="Saw J.H."/>
            <person name="Jorgensen S.L."/>
            <person name="Zaremba-Niedzwiedzka K."/>
            <person name="Martijn J."/>
            <person name="Lind A.E."/>
            <person name="van Eijk R."/>
            <person name="Schleper C."/>
            <person name="Guy L."/>
            <person name="Ettema T.J."/>
        </authorList>
    </citation>
    <scope>NUCLEOTIDE SEQUENCE</scope>
</reference>
<keyword evidence="4 5" id="KW-0472">Membrane</keyword>
<evidence type="ECO:0000256" key="4">
    <source>
        <dbReference type="ARBA" id="ARBA00023136"/>
    </source>
</evidence>
<feature type="transmembrane region" description="Helical" evidence="5">
    <location>
        <begin position="69"/>
        <end position="92"/>
    </location>
</feature>
<feature type="transmembrane region" description="Helical" evidence="5">
    <location>
        <begin position="104"/>
        <end position="126"/>
    </location>
</feature>
<dbReference type="EMBL" id="LAZR01000006">
    <property type="protein sequence ID" value="KKO09765.1"/>
    <property type="molecule type" value="Genomic_DNA"/>
</dbReference>
<dbReference type="GO" id="GO:0016020">
    <property type="term" value="C:membrane"/>
    <property type="evidence" value="ECO:0007669"/>
    <property type="project" value="UniProtKB-SubCell"/>
</dbReference>
<feature type="transmembrane region" description="Helical" evidence="5">
    <location>
        <begin position="171"/>
        <end position="192"/>
    </location>
</feature>
<name>A0A0F9W0D6_9ZZZZ</name>
<evidence type="ECO:0000256" key="3">
    <source>
        <dbReference type="ARBA" id="ARBA00022989"/>
    </source>
</evidence>
<comment type="subcellular location">
    <subcellularLocation>
        <location evidence="1">Membrane</location>
        <topology evidence="1">Multi-pass membrane protein</topology>
    </subcellularLocation>
</comment>